<dbReference type="Gene3D" id="1.20.1060.10">
    <property type="entry name" value="Taq DNA Polymerase, Chain T, domain 4"/>
    <property type="match status" value="1"/>
</dbReference>
<protein>
    <submittedName>
        <fullName evidence="1">Uncharacterized protein</fullName>
    </submittedName>
</protein>
<dbReference type="EMBL" id="BAABGP010000028">
    <property type="protein sequence ID" value="GAA4492006.1"/>
    <property type="molecule type" value="Genomic_DNA"/>
</dbReference>
<dbReference type="RefSeq" id="WP_345188965.1">
    <property type="nucleotide sequence ID" value="NZ_BAABGP010000028.1"/>
</dbReference>
<comment type="caution">
    <text evidence="1">The sequence shown here is derived from an EMBL/GenBank/DDBJ whole genome shotgun (WGS) entry which is preliminary data.</text>
</comment>
<dbReference type="InterPro" id="IPR043502">
    <property type="entry name" value="DNA/RNA_pol_sf"/>
</dbReference>
<reference evidence="2" key="1">
    <citation type="journal article" date="2019" name="Int. J. Syst. Evol. Microbiol.">
        <title>The Global Catalogue of Microorganisms (GCM) 10K type strain sequencing project: providing services to taxonomists for standard genome sequencing and annotation.</title>
        <authorList>
            <consortium name="The Broad Institute Genomics Platform"/>
            <consortium name="The Broad Institute Genome Sequencing Center for Infectious Disease"/>
            <person name="Wu L."/>
            <person name="Ma J."/>
        </authorList>
    </citation>
    <scope>NUCLEOTIDE SEQUENCE [LARGE SCALE GENOMIC DNA]</scope>
    <source>
        <strain evidence="2">JCM 17839</strain>
    </source>
</reference>
<sequence length="233" mass="25865">MASREVVGDEYIAIALGIKIETVRIQRIRRKDFPKPIDPKARVKLFPRAAADRYISKYRAADAPEITPPAHLVIDLNKTVGLDYIARELRISLKTARTYAADGPQRPEGFPTPVNNWVARAEPLYDHRDADVFIASRLASSAFRRGRLNAAGATRTALKAAAATAELLGHEINLDNRRQLQHALFNERGLPATEETASGPSVSTRALVALYKQHPDEVLQQVLIYRDVPLPTT</sequence>
<proteinExistence type="predicted"/>
<dbReference type="Proteomes" id="UP001500731">
    <property type="component" value="Unassembled WGS sequence"/>
</dbReference>
<gene>
    <name evidence="1" type="ORF">GCM10023171_36830</name>
</gene>
<organism evidence="1 2">
    <name type="scientific">Microbacterium panaciterrae</name>
    <dbReference type="NCBI Taxonomy" id="985759"/>
    <lineage>
        <taxon>Bacteria</taxon>
        <taxon>Bacillati</taxon>
        <taxon>Actinomycetota</taxon>
        <taxon>Actinomycetes</taxon>
        <taxon>Micrococcales</taxon>
        <taxon>Microbacteriaceae</taxon>
        <taxon>Microbacterium</taxon>
    </lineage>
</organism>
<name>A0ABP8PVC6_9MICO</name>
<evidence type="ECO:0000313" key="2">
    <source>
        <dbReference type="Proteomes" id="UP001500731"/>
    </source>
</evidence>
<evidence type="ECO:0000313" key="1">
    <source>
        <dbReference type="EMBL" id="GAA4492006.1"/>
    </source>
</evidence>
<keyword evidence="2" id="KW-1185">Reference proteome</keyword>
<dbReference type="SUPFAM" id="SSF56672">
    <property type="entry name" value="DNA/RNA polymerases"/>
    <property type="match status" value="1"/>
</dbReference>
<accession>A0ABP8PVC6</accession>